<feature type="region of interest" description="Disordered" evidence="2">
    <location>
        <begin position="332"/>
        <end position="411"/>
    </location>
</feature>
<gene>
    <name evidence="4" type="ORF">KIH27_20595</name>
</gene>
<dbReference type="InterPro" id="IPR038332">
    <property type="entry name" value="PPE_sf"/>
</dbReference>
<name>A0ABS5RR50_9MYCO</name>
<feature type="compositionally biased region" description="Low complexity" evidence="2">
    <location>
        <begin position="345"/>
        <end position="356"/>
    </location>
</feature>
<accession>A0ABS5RR50</accession>
<feature type="compositionally biased region" description="Low complexity" evidence="2">
    <location>
        <begin position="175"/>
        <end position="188"/>
    </location>
</feature>
<protein>
    <submittedName>
        <fullName evidence="4">PPE domain-containing protein</fullName>
    </submittedName>
</protein>
<dbReference type="Gene3D" id="1.20.1260.20">
    <property type="entry name" value="PPE superfamily"/>
    <property type="match status" value="1"/>
</dbReference>
<dbReference type="PANTHER" id="PTHR46766:SF1">
    <property type="entry name" value="GLUTAMINE-RICH PROTEIN 2"/>
    <property type="match status" value="1"/>
</dbReference>
<dbReference type="SUPFAM" id="SSF140459">
    <property type="entry name" value="PE/PPE dimer-like"/>
    <property type="match status" value="1"/>
</dbReference>
<feature type="domain" description="PPE" evidence="3">
    <location>
        <begin position="7"/>
        <end position="164"/>
    </location>
</feature>
<sequence>MVAQGEPPEITSTEFWNGPSAASFVASAAQLEALAAAVITMLGGQAAVQAALAVTWPAPTGAMSMLSNVPNMLWLATVAVLLQEAALGIAGTAEHFELMRMATTTPEQVFENQIEHAALQASNILGQNTPRIGANRAEYGTMWVTGVSNKNSYQLASLAGVQAIPPIPPPPPQAVPAAGLAGAASAGPESSPMDMLQSIAPTMMQPLQQAGQMLSGGGPMQSLMQLPQQAMGMMSKLGSFNSAGGGLGGGDWVTAVPAAGGPVTASLASAGGGAGGFGGGGGIGGMGSAAALRTPMSWSSGTVNANSVGSGGAAGESGPVSRFAEARAVTSGSAATTGMGGSGAMMGPMAAGAGAANGERRESSDDKGSVGAATLTATAGPFRSPDSLPTITGAGGVFYDSGGAPAREGAH</sequence>
<dbReference type="Pfam" id="PF00823">
    <property type="entry name" value="PPE"/>
    <property type="match status" value="1"/>
</dbReference>
<organism evidence="4 5">
    <name type="scientific">Mycolicibacter acidiphilus</name>
    <dbReference type="NCBI Taxonomy" id="2835306"/>
    <lineage>
        <taxon>Bacteria</taxon>
        <taxon>Bacillati</taxon>
        <taxon>Actinomycetota</taxon>
        <taxon>Actinomycetes</taxon>
        <taxon>Mycobacteriales</taxon>
        <taxon>Mycobacteriaceae</taxon>
        <taxon>Mycolicibacter</taxon>
    </lineage>
</organism>
<evidence type="ECO:0000256" key="1">
    <source>
        <dbReference type="ARBA" id="ARBA00010652"/>
    </source>
</evidence>
<dbReference type="EMBL" id="JAHCLR010000070">
    <property type="protein sequence ID" value="MBS9535986.1"/>
    <property type="molecule type" value="Genomic_DNA"/>
</dbReference>
<evidence type="ECO:0000259" key="3">
    <source>
        <dbReference type="Pfam" id="PF00823"/>
    </source>
</evidence>
<evidence type="ECO:0000313" key="4">
    <source>
        <dbReference type="EMBL" id="MBS9535986.1"/>
    </source>
</evidence>
<feature type="compositionally biased region" description="Basic and acidic residues" evidence="2">
    <location>
        <begin position="358"/>
        <end position="368"/>
    </location>
</feature>
<proteinExistence type="inferred from homology"/>
<dbReference type="RefSeq" id="WP_214094834.1">
    <property type="nucleotide sequence ID" value="NZ_JAHCLR010000070.1"/>
</dbReference>
<evidence type="ECO:0000256" key="2">
    <source>
        <dbReference type="SAM" id="MobiDB-lite"/>
    </source>
</evidence>
<dbReference type="InterPro" id="IPR000030">
    <property type="entry name" value="PPE_dom"/>
</dbReference>
<evidence type="ECO:0000313" key="5">
    <source>
        <dbReference type="Proteomes" id="UP001519535"/>
    </source>
</evidence>
<keyword evidence="5" id="KW-1185">Reference proteome</keyword>
<reference evidence="4 5" key="1">
    <citation type="submission" date="2021-05" db="EMBL/GenBank/DDBJ databases">
        <title>Mycobacterium acidophilum sp. nov., an extremely acid-tolerant member of the genus Mycobacterium.</title>
        <authorList>
            <person name="Xia J."/>
        </authorList>
    </citation>
    <scope>NUCLEOTIDE SEQUENCE [LARGE SCALE GENOMIC DNA]</scope>
    <source>
        <strain evidence="4 5">M1</strain>
    </source>
</reference>
<comment type="caution">
    <text evidence="4">The sequence shown here is derived from an EMBL/GenBank/DDBJ whole genome shotgun (WGS) entry which is preliminary data.</text>
</comment>
<dbReference type="Proteomes" id="UP001519535">
    <property type="component" value="Unassembled WGS sequence"/>
</dbReference>
<feature type="region of interest" description="Disordered" evidence="2">
    <location>
        <begin position="170"/>
        <end position="191"/>
    </location>
</feature>
<comment type="similarity">
    <text evidence="1">Belongs to the mycobacterial PPE family.</text>
</comment>
<dbReference type="PANTHER" id="PTHR46766">
    <property type="entry name" value="GLUTAMINE-RICH PROTEIN 2"/>
    <property type="match status" value="1"/>
</dbReference>